<evidence type="ECO:0000256" key="1">
    <source>
        <dbReference type="SAM" id="MobiDB-lite"/>
    </source>
</evidence>
<dbReference type="GeneID" id="16077658"/>
<evidence type="ECO:0000313" key="2">
    <source>
        <dbReference type="EMBL" id="EGD80502.1"/>
    </source>
</evidence>
<dbReference type="Proteomes" id="UP000007799">
    <property type="component" value="Unassembled WGS sequence"/>
</dbReference>
<organism evidence="3">
    <name type="scientific">Salpingoeca rosetta (strain ATCC 50818 / BSB-021)</name>
    <dbReference type="NCBI Taxonomy" id="946362"/>
    <lineage>
        <taxon>Eukaryota</taxon>
        <taxon>Choanoflagellata</taxon>
        <taxon>Craspedida</taxon>
        <taxon>Salpingoecidae</taxon>
        <taxon>Salpingoeca</taxon>
    </lineage>
</organism>
<feature type="compositionally biased region" description="Basic and acidic residues" evidence="1">
    <location>
        <begin position="74"/>
        <end position="83"/>
    </location>
</feature>
<evidence type="ECO:0000313" key="3">
    <source>
        <dbReference type="Proteomes" id="UP000007799"/>
    </source>
</evidence>
<dbReference type="KEGG" id="sre:PTSG_01093"/>
<feature type="compositionally biased region" description="Polar residues" evidence="1">
    <location>
        <begin position="105"/>
        <end position="125"/>
    </location>
</feature>
<dbReference type="RefSeq" id="XP_004997063.1">
    <property type="nucleotide sequence ID" value="XM_004997006.1"/>
</dbReference>
<keyword evidence="3" id="KW-1185">Reference proteome</keyword>
<feature type="compositionally biased region" description="Basic and acidic residues" evidence="1">
    <location>
        <begin position="126"/>
        <end position="135"/>
    </location>
</feature>
<protein>
    <submittedName>
        <fullName evidence="2">Uncharacterized protein</fullName>
    </submittedName>
</protein>
<accession>F2U0S8</accession>
<reference evidence="2" key="1">
    <citation type="submission" date="2009-08" db="EMBL/GenBank/DDBJ databases">
        <title>Annotation of Salpingoeca rosetta.</title>
        <authorList>
            <consortium name="The Broad Institute Genome Sequencing Platform"/>
            <person name="Russ C."/>
            <person name="Cuomo C."/>
            <person name="Burger G."/>
            <person name="Gray M.W."/>
            <person name="Holland P.W.H."/>
            <person name="King N."/>
            <person name="Lang F.B.F."/>
            <person name="Roger A.J."/>
            <person name="Ruiz-Trillo I."/>
            <person name="Young S.K."/>
            <person name="Zeng Q."/>
            <person name="Gargeya S."/>
            <person name="Alvarado L."/>
            <person name="Berlin A."/>
            <person name="Chapman S.B."/>
            <person name="Chen Z."/>
            <person name="Freedman E."/>
            <person name="Gellesch M."/>
            <person name="Goldberg J."/>
            <person name="Griggs A."/>
            <person name="Gujja S."/>
            <person name="Heilman E."/>
            <person name="Heiman D."/>
            <person name="Howarth C."/>
            <person name="Mehta T."/>
            <person name="Neiman D."/>
            <person name="Pearson M."/>
            <person name="Roberts A."/>
            <person name="Saif S."/>
            <person name="Shea T."/>
            <person name="Shenoy N."/>
            <person name="Sisk P."/>
            <person name="Stolte C."/>
            <person name="Sykes S."/>
            <person name="White J."/>
            <person name="Yandava C."/>
            <person name="Haas B."/>
            <person name="Nusbaum C."/>
            <person name="Birren B."/>
        </authorList>
    </citation>
    <scope>NUCLEOTIDE SEQUENCE [LARGE SCALE GENOMIC DNA]</scope>
    <source>
        <strain evidence="2">ATCC 50818</strain>
    </source>
</reference>
<gene>
    <name evidence="2" type="ORF">PTSG_01093</name>
</gene>
<dbReference type="AlphaFoldDB" id="F2U0S8"/>
<feature type="region of interest" description="Disordered" evidence="1">
    <location>
        <begin position="226"/>
        <end position="265"/>
    </location>
</feature>
<feature type="region of interest" description="Disordered" evidence="1">
    <location>
        <begin position="1"/>
        <end position="150"/>
    </location>
</feature>
<dbReference type="EMBL" id="GL832958">
    <property type="protein sequence ID" value="EGD80502.1"/>
    <property type="molecule type" value="Genomic_DNA"/>
</dbReference>
<proteinExistence type="predicted"/>
<feature type="compositionally biased region" description="Polar residues" evidence="1">
    <location>
        <begin position="37"/>
        <end position="46"/>
    </location>
</feature>
<dbReference type="InParanoid" id="F2U0S8"/>
<feature type="compositionally biased region" description="Low complexity" evidence="1">
    <location>
        <begin position="230"/>
        <end position="265"/>
    </location>
</feature>
<feature type="compositionally biased region" description="Low complexity" evidence="1">
    <location>
        <begin position="25"/>
        <end position="36"/>
    </location>
</feature>
<name>F2U0S8_SALR5</name>
<sequence length="265" mass="28893">MSSSAFPVNFEDKDDPWTPREGTTGAVSIGAGSISSDYSHQGTTHGTGEEQLTDAQISALLPPLPEQQDPGLAHLERKLDRLRNPRTSATMSGPRMLKEMERSTQHQQPHPAASTSTEATFNTLRTNDDQARDASSEWDSSDDDNGYADLGDSTAEQASMSTCGWLLWCCTCGCFRQRSKQRPRFLGTGVRRMPKSMDYRPLLASDDEDDEDVIFSSITGTPSSKNVFDAAAHSSPRSHQPPRSVFALSDSDSDTSFTPDATPVL</sequence>